<dbReference type="EMBL" id="EF101928">
    <property type="protein sequence ID" value="ABT16204.1"/>
    <property type="molecule type" value="Genomic_DNA"/>
</dbReference>
<dbReference type="GeneID" id="5470341"/>
<dbReference type="OrthoDB" id="33582at10239"/>
<gene>
    <name evidence="1" type="primary">z070L</name>
    <name evidence="1" type="ORF">ATCV1_z070L</name>
</gene>
<protein>
    <submittedName>
        <fullName evidence="1">Uncharacterized protein z070L</fullName>
    </submittedName>
</protein>
<accession>A7K830</accession>
<dbReference type="KEGG" id="vg:5470341"/>
<reference evidence="1 2" key="1">
    <citation type="submission" date="2006-09" db="EMBL/GenBank/DDBJ databases">
        <title>Sequence and annotation of the 288-kb ATCV-1 virus that infects an endosymbiotic Chlorella strain of the heliozoon Acanthocystis turfacea.</title>
        <authorList>
            <person name="Fitzgerald L.A."/>
            <person name="Graves M.V."/>
            <person name="Li X."/>
            <person name="Pfitzner A.J.P."/>
            <person name="Hartigan J."/>
            <person name="Van Etten J.L."/>
        </authorList>
    </citation>
    <scope>NUCLEOTIDE SEQUENCE [LARGE SCALE GENOMIC DNA]</scope>
    <source>
        <strain evidence="1 2">ATCV-1</strain>
    </source>
</reference>
<evidence type="ECO:0000313" key="2">
    <source>
        <dbReference type="Proteomes" id="UP000202420"/>
    </source>
</evidence>
<sequence>MMFGISRYSFSESFISPSFTGCLNSNTTRRRWMEPPASAHPGTSLPASTMGTSHSCKNAFWNLTATEISSPDTIDWNSACSMARSFRISGAHTSILS</sequence>
<evidence type="ECO:0000313" key="1">
    <source>
        <dbReference type="EMBL" id="ABT16204.1"/>
    </source>
</evidence>
<organism evidence="1 2">
    <name type="scientific">Chlorovirus heliozoae</name>
    <dbReference type="NCBI Taxonomy" id="322019"/>
    <lineage>
        <taxon>Viruses</taxon>
        <taxon>Varidnaviria</taxon>
        <taxon>Bamfordvirae</taxon>
        <taxon>Nucleocytoviricota</taxon>
        <taxon>Megaviricetes</taxon>
        <taxon>Algavirales</taxon>
        <taxon>Phycodnaviridae</taxon>
        <taxon>Chlorovirus</taxon>
    </lineage>
</organism>
<keyword evidence="2" id="KW-1185">Reference proteome</keyword>
<name>A7K830_9PHYC</name>
<dbReference type="Proteomes" id="UP000202420">
    <property type="component" value="Segment"/>
</dbReference>
<proteinExistence type="predicted"/>
<dbReference type="RefSeq" id="YP_001426551.1">
    <property type="nucleotide sequence ID" value="NC_008724.1"/>
</dbReference>